<dbReference type="AlphaFoldDB" id="A0A918DWX5"/>
<organism evidence="1 2">
    <name type="scientific">Wenjunlia tyrosinilytica</name>
    <dbReference type="NCBI Taxonomy" id="1544741"/>
    <lineage>
        <taxon>Bacteria</taxon>
        <taxon>Bacillati</taxon>
        <taxon>Actinomycetota</taxon>
        <taxon>Actinomycetes</taxon>
        <taxon>Kitasatosporales</taxon>
        <taxon>Streptomycetaceae</taxon>
        <taxon>Wenjunlia</taxon>
    </lineage>
</organism>
<keyword evidence="2" id="KW-1185">Reference proteome</keyword>
<evidence type="ECO:0000313" key="2">
    <source>
        <dbReference type="Proteomes" id="UP000641932"/>
    </source>
</evidence>
<evidence type="ECO:0000313" key="1">
    <source>
        <dbReference type="EMBL" id="GGO86319.1"/>
    </source>
</evidence>
<proteinExistence type="predicted"/>
<reference evidence="1" key="2">
    <citation type="submission" date="2020-09" db="EMBL/GenBank/DDBJ databases">
        <authorList>
            <person name="Sun Q."/>
            <person name="Zhou Y."/>
        </authorList>
    </citation>
    <scope>NUCLEOTIDE SEQUENCE</scope>
    <source>
        <strain evidence="1">CGMCC 4.7201</strain>
    </source>
</reference>
<evidence type="ECO:0008006" key="3">
    <source>
        <dbReference type="Google" id="ProtNLM"/>
    </source>
</evidence>
<dbReference type="EMBL" id="BMMS01000008">
    <property type="protein sequence ID" value="GGO86319.1"/>
    <property type="molecule type" value="Genomic_DNA"/>
</dbReference>
<reference evidence="1" key="1">
    <citation type="journal article" date="2014" name="Int. J. Syst. Evol. Microbiol.">
        <title>Complete genome sequence of Corynebacterium casei LMG S-19264T (=DSM 44701T), isolated from a smear-ripened cheese.</title>
        <authorList>
            <consortium name="US DOE Joint Genome Institute (JGI-PGF)"/>
            <person name="Walter F."/>
            <person name="Albersmeier A."/>
            <person name="Kalinowski J."/>
            <person name="Ruckert C."/>
        </authorList>
    </citation>
    <scope>NUCLEOTIDE SEQUENCE</scope>
    <source>
        <strain evidence="1">CGMCC 4.7201</strain>
    </source>
</reference>
<sequence>MRGSSASMEMARELGLIEEFRMLEAELAEGLTDPPGYAARAYEMWGRLNAEQVMAAFESAPWLEGIREVWQDIRDRGEYCAVISLSPSFFVTRLREWGAHEVRASVFPDVPFAGARLDPRGILLPESKVLAADELCATFGVGRERCVAYGDSLSDAPLFQALRTSVAVNADHHVRELATFAYNGTDLREAYELVR</sequence>
<gene>
    <name evidence="1" type="ORF">GCM10012280_22150</name>
</gene>
<dbReference type="InterPro" id="IPR036412">
    <property type="entry name" value="HAD-like_sf"/>
</dbReference>
<dbReference type="Gene3D" id="3.40.50.1000">
    <property type="entry name" value="HAD superfamily/HAD-like"/>
    <property type="match status" value="1"/>
</dbReference>
<dbReference type="SUPFAM" id="SSF56784">
    <property type="entry name" value="HAD-like"/>
    <property type="match status" value="1"/>
</dbReference>
<dbReference type="InterPro" id="IPR023214">
    <property type="entry name" value="HAD_sf"/>
</dbReference>
<accession>A0A918DWX5</accession>
<dbReference type="Pfam" id="PF12710">
    <property type="entry name" value="HAD"/>
    <property type="match status" value="1"/>
</dbReference>
<protein>
    <recommendedName>
        <fullName evidence="3">Hydrolase</fullName>
    </recommendedName>
</protein>
<name>A0A918DWX5_9ACTN</name>
<comment type="caution">
    <text evidence="1">The sequence shown here is derived from an EMBL/GenBank/DDBJ whole genome shotgun (WGS) entry which is preliminary data.</text>
</comment>
<dbReference type="Proteomes" id="UP000641932">
    <property type="component" value="Unassembled WGS sequence"/>
</dbReference>